<accession>A0A2V4TFT7</accession>
<sequence>MNKTRKKLKIIRKEWALRIATRRARTGGHPHKVPGFGMTNRKEKPGGTIIGKLSRTD</sequence>
<protein>
    <submittedName>
        <fullName evidence="2">Uncharacterized protein</fullName>
    </submittedName>
</protein>
<feature type="region of interest" description="Disordered" evidence="1">
    <location>
        <begin position="23"/>
        <end position="57"/>
    </location>
</feature>
<organism evidence="2 3">
    <name type="scientific">Paraburkholderia silvatlantica</name>
    <dbReference type="NCBI Taxonomy" id="321895"/>
    <lineage>
        <taxon>Bacteria</taxon>
        <taxon>Pseudomonadati</taxon>
        <taxon>Pseudomonadota</taxon>
        <taxon>Betaproteobacteria</taxon>
        <taxon>Burkholderiales</taxon>
        <taxon>Burkholderiaceae</taxon>
        <taxon>Paraburkholderia</taxon>
    </lineage>
</organism>
<dbReference type="AlphaFoldDB" id="A0A2V4TFT7"/>
<dbReference type="EMBL" id="QJSQ01000006">
    <property type="protein sequence ID" value="PYE24405.1"/>
    <property type="molecule type" value="Genomic_DNA"/>
</dbReference>
<reference evidence="2 3" key="1">
    <citation type="submission" date="2018-06" db="EMBL/GenBank/DDBJ databases">
        <title>Genomic Encyclopedia of Type Strains, Phase IV (KMG-V): Genome sequencing to study the core and pangenomes of soil and plant-associated prokaryotes.</title>
        <authorList>
            <person name="Whitman W."/>
        </authorList>
    </citation>
    <scope>NUCLEOTIDE SEQUENCE [LARGE SCALE GENOMIC DNA]</scope>
    <source>
        <strain evidence="2 3">SRCL-318</strain>
    </source>
</reference>
<dbReference type="Proteomes" id="UP000247772">
    <property type="component" value="Unassembled WGS sequence"/>
</dbReference>
<proteinExistence type="predicted"/>
<evidence type="ECO:0000256" key="1">
    <source>
        <dbReference type="SAM" id="MobiDB-lite"/>
    </source>
</evidence>
<gene>
    <name evidence="2" type="ORF">C7410_106235</name>
</gene>
<evidence type="ECO:0000313" key="3">
    <source>
        <dbReference type="Proteomes" id="UP000247772"/>
    </source>
</evidence>
<name>A0A2V4TFT7_9BURK</name>
<feature type="compositionally biased region" description="Basic residues" evidence="1">
    <location>
        <begin position="23"/>
        <end position="32"/>
    </location>
</feature>
<evidence type="ECO:0000313" key="2">
    <source>
        <dbReference type="EMBL" id="PYE24405.1"/>
    </source>
</evidence>
<comment type="caution">
    <text evidence="2">The sequence shown here is derived from an EMBL/GenBank/DDBJ whole genome shotgun (WGS) entry which is preliminary data.</text>
</comment>